<evidence type="ECO:0000256" key="4">
    <source>
        <dbReference type="ARBA" id="ARBA00022989"/>
    </source>
</evidence>
<evidence type="ECO:0000256" key="9">
    <source>
        <dbReference type="SAM" id="Phobius"/>
    </source>
</evidence>
<dbReference type="SMART" id="SM00044">
    <property type="entry name" value="CYCc"/>
    <property type="match status" value="1"/>
</dbReference>
<evidence type="ECO:0000256" key="5">
    <source>
        <dbReference type="ARBA" id="ARBA00023136"/>
    </source>
</evidence>
<dbReference type="PROSITE" id="PS50125">
    <property type="entry name" value="GUANYLATE_CYCLASE_2"/>
    <property type="match status" value="1"/>
</dbReference>
<evidence type="ECO:0000259" key="10">
    <source>
        <dbReference type="PROSITE" id="PS50112"/>
    </source>
</evidence>
<keyword evidence="6 7" id="KW-0456">Lyase</keyword>
<evidence type="ECO:0000256" key="7">
    <source>
        <dbReference type="RuleBase" id="RU000405"/>
    </source>
</evidence>
<feature type="transmembrane region" description="Helical" evidence="9">
    <location>
        <begin position="84"/>
        <end position="109"/>
    </location>
</feature>
<feature type="transmembrane region" description="Helical" evidence="9">
    <location>
        <begin position="935"/>
        <end position="956"/>
    </location>
</feature>
<accession>D2VLV9</accession>
<feature type="transmembrane region" description="Helical" evidence="9">
    <location>
        <begin position="378"/>
        <end position="400"/>
    </location>
</feature>
<dbReference type="InterPro" id="IPR050401">
    <property type="entry name" value="Cyclic_nucleotide_synthase"/>
</dbReference>
<dbReference type="PANTHER" id="PTHR11920">
    <property type="entry name" value="GUANYLYL CYCLASE"/>
    <property type="match status" value="1"/>
</dbReference>
<dbReference type="GO" id="GO:0000166">
    <property type="term" value="F:nucleotide binding"/>
    <property type="evidence" value="ECO:0007669"/>
    <property type="project" value="UniProtKB-KW"/>
</dbReference>
<dbReference type="Proteomes" id="UP000006671">
    <property type="component" value="Unassembled WGS sequence"/>
</dbReference>
<dbReference type="eggNOG" id="KOG1023">
    <property type="taxonomic scope" value="Eukaryota"/>
</dbReference>
<dbReference type="RefSeq" id="XP_002674868.1">
    <property type="nucleotide sequence ID" value="XM_002674822.1"/>
</dbReference>
<dbReference type="PROSITE" id="PS00452">
    <property type="entry name" value="GUANYLATE_CYCLASE_1"/>
    <property type="match status" value="1"/>
</dbReference>
<dbReference type="Pfam" id="PF00211">
    <property type="entry name" value="Guanylate_cyc"/>
    <property type="match status" value="1"/>
</dbReference>
<dbReference type="InterPro" id="IPR035965">
    <property type="entry name" value="PAS-like_dom_sf"/>
</dbReference>
<feature type="transmembrane region" description="Helical" evidence="9">
    <location>
        <begin position="55"/>
        <end position="72"/>
    </location>
</feature>
<name>D2VLV9_NAEGR</name>
<keyword evidence="3" id="KW-0547">Nucleotide-binding</keyword>
<dbReference type="PANTHER" id="PTHR11920:SF335">
    <property type="entry name" value="GUANYLATE CYCLASE"/>
    <property type="match status" value="1"/>
</dbReference>
<dbReference type="Gene3D" id="3.30.70.1230">
    <property type="entry name" value="Nucleotide cyclase"/>
    <property type="match status" value="1"/>
</dbReference>
<organism evidence="13">
    <name type="scientific">Naegleria gruberi</name>
    <name type="common">Amoeba</name>
    <dbReference type="NCBI Taxonomy" id="5762"/>
    <lineage>
        <taxon>Eukaryota</taxon>
        <taxon>Discoba</taxon>
        <taxon>Heterolobosea</taxon>
        <taxon>Tetramitia</taxon>
        <taxon>Eutetramitia</taxon>
        <taxon>Vahlkampfiidae</taxon>
        <taxon>Naegleria</taxon>
    </lineage>
</organism>
<reference evidence="12 13" key="1">
    <citation type="journal article" date="2010" name="Cell">
        <title>The genome of Naegleria gruberi illuminates early eukaryotic versatility.</title>
        <authorList>
            <person name="Fritz-Laylin L.K."/>
            <person name="Prochnik S.E."/>
            <person name="Ginger M.L."/>
            <person name="Dacks J.B."/>
            <person name="Carpenter M.L."/>
            <person name="Field M.C."/>
            <person name="Kuo A."/>
            <person name="Paredez A."/>
            <person name="Chapman J."/>
            <person name="Pham J."/>
            <person name="Shu S."/>
            <person name="Neupane R."/>
            <person name="Cipriano M."/>
            <person name="Mancuso J."/>
            <person name="Tu H."/>
            <person name="Salamov A."/>
            <person name="Lindquist E."/>
            <person name="Shapiro H."/>
            <person name="Lucas S."/>
            <person name="Grigoriev I.V."/>
            <person name="Cande W.Z."/>
            <person name="Fulton C."/>
            <person name="Rokhsar D.S."/>
            <person name="Dawson S.C."/>
        </authorList>
    </citation>
    <scope>NUCLEOTIDE SEQUENCE [LARGE SCALE GENOMIC DNA]</scope>
    <source>
        <strain evidence="12 13">NEG-M</strain>
    </source>
</reference>
<protein>
    <submittedName>
        <fullName evidence="12">Predicted protein</fullName>
    </submittedName>
</protein>
<dbReference type="Gene3D" id="3.30.450.20">
    <property type="entry name" value="PAS domain"/>
    <property type="match status" value="1"/>
</dbReference>
<dbReference type="InterPro" id="IPR029787">
    <property type="entry name" value="Nucleotide_cyclase"/>
</dbReference>
<keyword evidence="13" id="KW-1185">Reference proteome</keyword>
<evidence type="ECO:0000313" key="13">
    <source>
        <dbReference type="Proteomes" id="UP000006671"/>
    </source>
</evidence>
<evidence type="ECO:0000256" key="3">
    <source>
        <dbReference type="ARBA" id="ARBA00022741"/>
    </source>
</evidence>
<dbReference type="GO" id="GO:0009190">
    <property type="term" value="P:cyclic nucleotide biosynthetic process"/>
    <property type="evidence" value="ECO:0007669"/>
    <property type="project" value="InterPro"/>
</dbReference>
<feature type="region of interest" description="Disordered" evidence="8">
    <location>
        <begin position="1358"/>
        <end position="1377"/>
    </location>
</feature>
<gene>
    <name evidence="12" type="ORF">NAEGRDRAFT_69917</name>
</gene>
<keyword evidence="4 9" id="KW-1133">Transmembrane helix</keyword>
<comment type="similarity">
    <text evidence="7">Belongs to the adenylyl cyclase class-4/guanylyl cyclase family.</text>
</comment>
<dbReference type="SUPFAM" id="SSF55785">
    <property type="entry name" value="PYP-like sensor domain (PAS domain)"/>
    <property type="match status" value="1"/>
</dbReference>
<proteinExistence type="inferred from homology"/>
<dbReference type="InParanoid" id="D2VLV9"/>
<dbReference type="InterPro" id="IPR001054">
    <property type="entry name" value="A/G_cyclase"/>
</dbReference>
<dbReference type="EMBL" id="GG738881">
    <property type="protein sequence ID" value="EFC42124.1"/>
    <property type="molecule type" value="Genomic_DNA"/>
</dbReference>
<dbReference type="GeneID" id="8855713"/>
<dbReference type="VEuPathDB" id="AmoebaDB:NAEGRDRAFT_69917"/>
<dbReference type="InterPro" id="IPR018297">
    <property type="entry name" value="A/G_cyclase_CS"/>
</dbReference>
<dbReference type="SUPFAM" id="SSF55073">
    <property type="entry name" value="Nucleotide cyclase"/>
    <property type="match status" value="1"/>
</dbReference>
<evidence type="ECO:0000313" key="12">
    <source>
        <dbReference type="EMBL" id="EFC42124.1"/>
    </source>
</evidence>
<comment type="subcellular location">
    <subcellularLocation>
        <location evidence="1">Membrane</location>
    </subcellularLocation>
</comment>
<feature type="transmembrane region" description="Helical" evidence="9">
    <location>
        <begin position="121"/>
        <end position="149"/>
    </location>
</feature>
<dbReference type="Pfam" id="PF13426">
    <property type="entry name" value="PAS_9"/>
    <property type="match status" value="1"/>
</dbReference>
<dbReference type="PROSITE" id="PS50112">
    <property type="entry name" value="PAS"/>
    <property type="match status" value="1"/>
</dbReference>
<feature type="domain" description="Guanylate cyclase" evidence="11">
    <location>
        <begin position="1183"/>
        <end position="1313"/>
    </location>
</feature>
<feature type="transmembrane region" description="Helical" evidence="9">
    <location>
        <begin position="694"/>
        <end position="716"/>
    </location>
</feature>
<evidence type="ECO:0000256" key="8">
    <source>
        <dbReference type="SAM" id="MobiDB-lite"/>
    </source>
</evidence>
<dbReference type="SMART" id="SM00091">
    <property type="entry name" value="PAS"/>
    <property type="match status" value="1"/>
</dbReference>
<dbReference type="CDD" id="cd07302">
    <property type="entry name" value="CHD"/>
    <property type="match status" value="1"/>
</dbReference>
<keyword evidence="5 9" id="KW-0472">Membrane</keyword>
<evidence type="ECO:0000259" key="11">
    <source>
        <dbReference type="PROSITE" id="PS50125"/>
    </source>
</evidence>
<dbReference type="GO" id="GO:0016849">
    <property type="term" value="F:phosphorus-oxygen lyase activity"/>
    <property type="evidence" value="ECO:0007669"/>
    <property type="project" value="InterPro"/>
</dbReference>
<evidence type="ECO:0000256" key="6">
    <source>
        <dbReference type="ARBA" id="ARBA00023239"/>
    </source>
</evidence>
<evidence type="ECO:0000256" key="1">
    <source>
        <dbReference type="ARBA" id="ARBA00004370"/>
    </source>
</evidence>
<sequence>MSEIHTETTDSSGTSKNLHPKSNNLFTRNSYWTSIAMRTSSFVAILVMFTIPKEYAFISAIVNIITSTLVMIKTVRGIPFYRTYINSLMFGVSCGCITSSCGTLLAFLVNNSDMGGDVFNYIGIGVSGLTILLTMLSLIVGFAGFEIYLRMIRKWLLKEIIKQIDVHKKYQKPEETTISDNFLHVNISGLKRSTDVQAAAMSDAGYNQFIQYLKDSPFKYKRPILLLFRLDLINEEVTIENGEEEIKLHDIVMRLGKGIIQRGYEDREMLESVAMMFAFCHHESQSYLSIAIELLVKSHRHSSIFTHGLSSIKIKEIQSLEEAAKSDGIVSPGYFKIQTIKKNQEMITALHKDFFKELLNDPIKISNLKSIMRKTSELCRTLLGLVMIATAIGFSAYHGIAIKSNIFNSSIVCIPQIISASVIKNIRSMQNWINIFVLSGYEWPTERNGYEMPSPSIYLRNFTDSIETSIFNIRELIALGQSLVFDVSTLTSYGKSMHSFKIPSVNGTDGFNTKQYIGEPEIRKVSVVEISNLLIQYMDKHMAQFPETDILNYFNSTSEATKVEIQQNLKNSTFMNPVKDYDFMLLWLNTPIASQAYKDFCIDFVELSSDSVASLQYQSQYFFLCVLVSYITFGLCTAIYIIVELRYIDRLIKLFEKEIGKDVIGKIYQKLSSKNDTETSLSTSILTKFARFDAFVVISILVISMIVPLIVGLIYYETSFNITTALVNYVDVKSSFECAQTMMLSSFYTTEMSIYFAIPSLSYSTKNLKYYGHPYFNSRSFSELSLEIKQQADTASANWNDLLYGDVNKTNDLPVLGSYPTVDNLLYGEKNCSLYLQQRNIPFSYDSFIEYCHGLENVVTEYLALTSEVTENTRDHYLTQSRNPNIIIDPLDIYLQHHDLFRMSLPLTKKLKSFVREFVDYASTLSTGYVIGANLFGLIFIAFLSFMIYTVMTNYWDTLQKVRIMLNYLPLDTIDRNDVLRNNVLYHSYPSIVEINVLNNSSKRSSNNTYLENLSEFINNHIEGTAVLNEKGEVEVINVSAHRMFGSKPADILGATFFKLVENSYLDKMKKTMSSLCEAAKKASEATTSEQSKLTDTIEVDCFRMNQTKFPAKLSFFTSNITGKGIMIVCTIKDITSEKKQNALLAEEKKNSENLLKNILPEGVAARLKKGETFIAEKLNDITCFFSDMVGFTKISSNMQATDLVKMLNYVVNGFDKLTEKYDLEKIKTIGDAYFVVGGLKGSSDHPESMLKFAIETFDVIKDFNTNGTLHNGEFLNIRVGINTGSCVAGVIGIKKFAYDLWGDTINTASRMESTGVPGRIQISRTTYERVYDLGFEFDERQVEVKGKGRMQAYLLNSKHHTNPDPSKSTPIGGDDADGEVVVQKLNQGQSMFIESTTMEEN</sequence>
<dbReference type="GO" id="GO:0035556">
    <property type="term" value="P:intracellular signal transduction"/>
    <property type="evidence" value="ECO:0007669"/>
    <property type="project" value="InterPro"/>
</dbReference>
<feature type="transmembrane region" description="Helical" evidence="9">
    <location>
        <begin position="621"/>
        <end position="643"/>
    </location>
</feature>
<feature type="domain" description="PAS" evidence="10">
    <location>
        <begin position="1010"/>
        <end position="1080"/>
    </location>
</feature>
<dbReference type="GO" id="GO:0016020">
    <property type="term" value="C:membrane"/>
    <property type="evidence" value="ECO:0007669"/>
    <property type="project" value="UniProtKB-SubCell"/>
</dbReference>
<dbReference type="KEGG" id="ngr:NAEGRDRAFT_69917"/>
<dbReference type="InterPro" id="IPR000014">
    <property type="entry name" value="PAS"/>
</dbReference>
<evidence type="ECO:0000256" key="2">
    <source>
        <dbReference type="ARBA" id="ARBA00022692"/>
    </source>
</evidence>
<feature type="transmembrane region" description="Helical" evidence="9">
    <location>
        <begin position="31"/>
        <end position="49"/>
    </location>
</feature>
<keyword evidence="2 9" id="KW-0812">Transmembrane</keyword>
<dbReference type="CDD" id="cd00130">
    <property type="entry name" value="PAS"/>
    <property type="match status" value="1"/>
</dbReference>